<feature type="transmembrane region" description="Helical" evidence="9">
    <location>
        <begin position="395"/>
        <end position="417"/>
    </location>
</feature>
<comment type="caution">
    <text evidence="11">The sequence shown here is derived from an EMBL/GenBank/DDBJ whole genome shotgun (WGS) entry which is preliminary data.</text>
</comment>
<evidence type="ECO:0000256" key="5">
    <source>
        <dbReference type="ARBA" id="ARBA00022989"/>
    </source>
</evidence>
<accession>A0AAD8EB57</accession>
<feature type="transmembrane region" description="Helical" evidence="9">
    <location>
        <begin position="267"/>
        <end position="291"/>
    </location>
</feature>
<feature type="transmembrane region" description="Helical" evidence="9">
    <location>
        <begin position="198"/>
        <end position="216"/>
    </location>
</feature>
<sequence>MKKIIHLVSKLYTWFPFTNDQCRQCKELSFLDTWRDEQNGQFQYDRNLFPQKIPNTFSKCPLIYNALGEFYKERSIIEWIILNSTFTSINVTLIDSDNETYTDAHVLGLGAIAYDLYYRFSNDSALDHISITQPHIYSDLKIYVHCPKKHVLYGNFHKVFNSSLWVLFFVTCIISSMVNYIMHKSIRIELPGFREISYNFYFIWSILTSISVPKIPKTTRVRLLFLLLACYALIMSTIFQSFFTSFLTEPVMERGITNIEELIRKNITVLSELETGSVAFLFMYIGGYLTLNYEGIRIQNSNIPIEKFLNIENSAVITTEMDMKLKISNRMRLEKPCYFNVMRSFESGLFIKLLDDYASSDRNINGTLTRDNIGRYQQEEYFVIDLKHLRIVFPVYLFGIAVSIFVFIFEIVSFKIFKYSSV</sequence>
<dbReference type="Proteomes" id="UP001233999">
    <property type="component" value="Unassembled WGS sequence"/>
</dbReference>
<evidence type="ECO:0000256" key="3">
    <source>
        <dbReference type="ARBA" id="ARBA00022475"/>
    </source>
</evidence>
<gene>
    <name evidence="11" type="ORF">L9F63_022082</name>
</gene>
<keyword evidence="8" id="KW-0325">Glycoprotein</keyword>
<keyword evidence="5 9" id="KW-1133">Transmembrane helix</keyword>
<evidence type="ECO:0000313" key="11">
    <source>
        <dbReference type="EMBL" id="KAJ9583571.1"/>
    </source>
</evidence>
<proteinExistence type="inferred from homology"/>
<keyword evidence="6 9" id="KW-0472">Membrane</keyword>
<dbReference type="GO" id="GO:0015276">
    <property type="term" value="F:ligand-gated monoatomic ion channel activity"/>
    <property type="evidence" value="ECO:0007669"/>
    <property type="project" value="InterPro"/>
</dbReference>
<evidence type="ECO:0000256" key="8">
    <source>
        <dbReference type="ARBA" id="ARBA00023180"/>
    </source>
</evidence>
<evidence type="ECO:0000256" key="7">
    <source>
        <dbReference type="ARBA" id="ARBA00023170"/>
    </source>
</evidence>
<dbReference type="GO" id="GO:0005886">
    <property type="term" value="C:plasma membrane"/>
    <property type="evidence" value="ECO:0007669"/>
    <property type="project" value="UniProtKB-SubCell"/>
</dbReference>
<feature type="domain" description="Ionotropic glutamate receptor C-terminal" evidence="10">
    <location>
        <begin position="162"/>
        <end position="399"/>
    </location>
</feature>
<dbReference type="InterPro" id="IPR052192">
    <property type="entry name" value="Insect_Ionotropic_Sensory_Rcpt"/>
</dbReference>
<reference evidence="11" key="2">
    <citation type="submission" date="2023-05" db="EMBL/GenBank/DDBJ databases">
        <authorList>
            <person name="Fouks B."/>
        </authorList>
    </citation>
    <scope>NUCLEOTIDE SEQUENCE</scope>
    <source>
        <strain evidence="11">Stay&amp;Tobe</strain>
        <tissue evidence="11">Testes</tissue>
    </source>
</reference>
<keyword evidence="4 9" id="KW-0812">Transmembrane</keyword>
<dbReference type="EMBL" id="JASPKZ010007567">
    <property type="protein sequence ID" value="KAJ9583571.1"/>
    <property type="molecule type" value="Genomic_DNA"/>
</dbReference>
<evidence type="ECO:0000256" key="1">
    <source>
        <dbReference type="ARBA" id="ARBA00004651"/>
    </source>
</evidence>
<feature type="transmembrane region" description="Helical" evidence="9">
    <location>
        <begin position="159"/>
        <end position="178"/>
    </location>
</feature>
<keyword evidence="3" id="KW-1003">Cell membrane</keyword>
<evidence type="ECO:0000256" key="9">
    <source>
        <dbReference type="SAM" id="Phobius"/>
    </source>
</evidence>
<evidence type="ECO:0000259" key="10">
    <source>
        <dbReference type="Pfam" id="PF00060"/>
    </source>
</evidence>
<feature type="transmembrane region" description="Helical" evidence="9">
    <location>
        <begin position="223"/>
        <end position="247"/>
    </location>
</feature>
<dbReference type="Pfam" id="PF00060">
    <property type="entry name" value="Lig_chan"/>
    <property type="match status" value="1"/>
</dbReference>
<reference evidence="11" key="1">
    <citation type="journal article" date="2023" name="IScience">
        <title>Live-bearing cockroach genome reveals convergent evolutionary mechanisms linked to viviparity in insects and beyond.</title>
        <authorList>
            <person name="Fouks B."/>
            <person name="Harrison M.C."/>
            <person name="Mikhailova A.A."/>
            <person name="Marchal E."/>
            <person name="English S."/>
            <person name="Carruthers M."/>
            <person name="Jennings E.C."/>
            <person name="Chiamaka E.L."/>
            <person name="Frigard R.A."/>
            <person name="Pippel M."/>
            <person name="Attardo G.M."/>
            <person name="Benoit J.B."/>
            <person name="Bornberg-Bauer E."/>
            <person name="Tobe S.S."/>
        </authorList>
    </citation>
    <scope>NUCLEOTIDE SEQUENCE</scope>
    <source>
        <strain evidence="11">Stay&amp;Tobe</strain>
    </source>
</reference>
<organism evidence="11 12">
    <name type="scientific">Diploptera punctata</name>
    <name type="common">Pacific beetle cockroach</name>
    <dbReference type="NCBI Taxonomy" id="6984"/>
    <lineage>
        <taxon>Eukaryota</taxon>
        <taxon>Metazoa</taxon>
        <taxon>Ecdysozoa</taxon>
        <taxon>Arthropoda</taxon>
        <taxon>Hexapoda</taxon>
        <taxon>Insecta</taxon>
        <taxon>Pterygota</taxon>
        <taxon>Neoptera</taxon>
        <taxon>Polyneoptera</taxon>
        <taxon>Dictyoptera</taxon>
        <taxon>Blattodea</taxon>
        <taxon>Blaberoidea</taxon>
        <taxon>Blaberidae</taxon>
        <taxon>Diplopterinae</taxon>
        <taxon>Diploptera</taxon>
    </lineage>
</organism>
<evidence type="ECO:0000313" key="12">
    <source>
        <dbReference type="Proteomes" id="UP001233999"/>
    </source>
</evidence>
<evidence type="ECO:0000256" key="4">
    <source>
        <dbReference type="ARBA" id="ARBA00022692"/>
    </source>
</evidence>
<dbReference type="Gene3D" id="1.10.287.70">
    <property type="match status" value="1"/>
</dbReference>
<evidence type="ECO:0000256" key="2">
    <source>
        <dbReference type="ARBA" id="ARBA00008685"/>
    </source>
</evidence>
<keyword evidence="7" id="KW-0675">Receptor</keyword>
<protein>
    <recommendedName>
        <fullName evidence="10">Ionotropic glutamate receptor C-terminal domain-containing protein</fullName>
    </recommendedName>
</protein>
<comment type="subcellular location">
    <subcellularLocation>
        <location evidence="1">Cell membrane</location>
        <topology evidence="1">Multi-pass membrane protein</topology>
    </subcellularLocation>
</comment>
<keyword evidence="12" id="KW-1185">Reference proteome</keyword>
<dbReference type="AlphaFoldDB" id="A0AAD8EB57"/>
<dbReference type="GO" id="GO:0050906">
    <property type="term" value="P:detection of stimulus involved in sensory perception"/>
    <property type="evidence" value="ECO:0007669"/>
    <property type="project" value="UniProtKB-ARBA"/>
</dbReference>
<evidence type="ECO:0000256" key="6">
    <source>
        <dbReference type="ARBA" id="ARBA00023136"/>
    </source>
</evidence>
<comment type="similarity">
    <text evidence="2">Belongs to the glutamate-gated ion channel (TC 1.A.10.1) family.</text>
</comment>
<name>A0AAD8EB57_DIPPU</name>
<dbReference type="PANTHER" id="PTHR42643:SF38">
    <property type="entry name" value="IONOTROPIC RECEPTOR 100A"/>
    <property type="match status" value="1"/>
</dbReference>
<dbReference type="PANTHER" id="PTHR42643">
    <property type="entry name" value="IONOTROPIC RECEPTOR 20A-RELATED"/>
    <property type="match status" value="1"/>
</dbReference>
<dbReference type="InterPro" id="IPR001320">
    <property type="entry name" value="Iontro_rcpt_C"/>
</dbReference>